<feature type="transmembrane region" description="Helical" evidence="8">
    <location>
        <begin position="201"/>
        <end position="228"/>
    </location>
</feature>
<keyword evidence="5 8" id="KW-0812">Transmembrane</keyword>
<keyword evidence="11" id="KW-1185">Reference proteome</keyword>
<dbReference type="GO" id="GO:0009103">
    <property type="term" value="P:lipopolysaccharide biosynthetic process"/>
    <property type="evidence" value="ECO:0007669"/>
    <property type="project" value="UniProtKB-ARBA"/>
</dbReference>
<dbReference type="Pfam" id="PF13231">
    <property type="entry name" value="PMT_2"/>
    <property type="match status" value="1"/>
</dbReference>
<dbReference type="PANTHER" id="PTHR33908:SF11">
    <property type="entry name" value="MEMBRANE PROTEIN"/>
    <property type="match status" value="1"/>
</dbReference>
<dbReference type="AlphaFoldDB" id="A0A7S8EBY5"/>
<feature type="transmembrane region" description="Helical" evidence="8">
    <location>
        <begin position="400"/>
        <end position="418"/>
    </location>
</feature>
<dbReference type="InterPro" id="IPR038731">
    <property type="entry name" value="RgtA/B/C-like"/>
</dbReference>
<evidence type="ECO:0000259" key="9">
    <source>
        <dbReference type="Pfam" id="PF13231"/>
    </source>
</evidence>
<feature type="transmembrane region" description="Helical" evidence="8">
    <location>
        <begin position="240"/>
        <end position="260"/>
    </location>
</feature>
<feature type="domain" description="Glycosyltransferase RgtA/B/C/D-like" evidence="9">
    <location>
        <begin position="116"/>
        <end position="255"/>
    </location>
</feature>
<proteinExistence type="predicted"/>
<feature type="transmembrane region" description="Helical" evidence="8">
    <location>
        <begin position="84"/>
        <end position="103"/>
    </location>
</feature>
<dbReference type="PANTHER" id="PTHR33908">
    <property type="entry name" value="MANNOSYLTRANSFERASE YKCB-RELATED"/>
    <property type="match status" value="1"/>
</dbReference>
<feature type="transmembrane region" description="Helical" evidence="8">
    <location>
        <begin position="115"/>
        <end position="136"/>
    </location>
</feature>
<evidence type="ECO:0000256" key="8">
    <source>
        <dbReference type="SAM" id="Phobius"/>
    </source>
</evidence>
<dbReference type="GO" id="GO:0016763">
    <property type="term" value="F:pentosyltransferase activity"/>
    <property type="evidence" value="ECO:0007669"/>
    <property type="project" value="TreeGrafter"/>
</dbReference>
<keyword evidence="2" id="KW-1003">Cell membrane</keyword>
<gene>
    <name evidence="10" type="ORF">G4Y79_06020</name>
</gene>
<keyword evidence="4 10" id="KW-0808">Transferase</keyword>
<keyword evidence="7 8" id="KW-0472">Membrane</keyword>
<sequence length="452" mass="50431">MPSILILPMQATNPAHDFPRTYSRWIWGVLLLALGLRLIYVLGLPPLNAYLIDGGDTVWYLINGIGLTSGKVAGRLWVAFEDQYYVLPFLSKALPTPPLYLYLVGWWQMALPPAAAITGIWVMQAVMGTAVCWFGYRVGRRIHSEAAGLIAAFALAINPELIREAGHILTESSYIFFVFAAIWLYVDYVVPQFALNERPRWPVLLLIGAVFGLGTLTRAVLLLFPVGIVFHMLLISRARWWRGALVLLAAYGLMIGTWTAHNWVLYQRFVIVSDQFTPAFWRGAVTTDGAPHENDAQLEGTTPGEAAVEAIADDFGGYITLRVRELADAYLTPAGTTTLGGESLRQLVTDWWCNDRTLAGLGAVTQGDHFWLKALMYGFHFGGILLGLAGMWFARRRWQVMTVLGGFILYTTLLHSVLIALPRYVFPTQIAFWMLAAVPLAMLWQKARQPRA</sequence>
<feature type="transmembrane region" description="Helical" evidence="8">
    <location>
        <begin position="57"/>
        <end position="78"/>
    </location>
</feature>
<feature type="transmembrane region" description="Helical" evidence="8">
    <location>
        <begin position="374"/>
        <end position="393"/>
    </location>
</feature>
<reference evidence="10 11" key="1">
    <citation type="submission" date="2020-02" db="EMBL/GenBank/DDBJ databases">
        <authorList>
            <person name="Zheng R.K."/>
            <person name="Sun C.M."/>
        </authorList>
    </citation>
    <scope>NUCLEOTIDE SEQUENCE [LARGE SCALE GENOMIC DNA]</scope>
    <source>
        <strain evidence="11">rifampicinis</strain>
    </source>
</reference>
<accession>A0A7S8EBY5</accession>
<feature type="transmembrane region" description="Helical" evidence="8">
    <location>
        <begin position="25"/>
        <end position="45"/>
    </location>
</feature>
<evidence type="ECO:0000256" key="1">
    <source>
        <dbReference type="ARBA" id="ARBA00004651"/>
    </source>
</evidence>
<dbReference type="GO" id="GO:0005886">
    <property type="term" value="C:plasma membrane"/>
    <property type="evidence" value="ECO:0007669"/>
    <property type="project" value="UniProtKB-SubCell"/>
</dbReference>
<dbReference type="Proteomes" id="UP000594468">
    <property type="component" value="Chromosome"/>
</dbReference>
<evidence type="ECO:0000256" key="5">
    <source>
        <dbReference type="ARBA" id="ARBA00022692"/>
    </source>
</evidence>
<dbReference type="InterPro" id="IPR050297">
    <property type="entry name" value="LipidA_mod_glycosyltrf_83"/>
</dbReference>
<feature type="transmembrane region" description="Helical" evidence="8">
    <location>
        <begin position="424"/>
        <end position="444"/>
    </location>
</feature>
<dbReference type="EMBL" id="CP062983">
    <property type="protein sequence ID" value="QPC83933.1"/>
    <property type="molecule type" value="Genomic_DNA"/>
</dbReference>
<evidence type="ECO:0000256" key="3">
    <source>
        <dbReference type="ARBA" id="ARBA00022676"/>
    </source>
</evidence>
<organism evidence="10 11">
    <name type="scientific">Phototrophicus methaneseepsis</name>
    <dbReference type="NCBI Taxonomy" id="2710758"/>
    <lineage>
        <taxon>Bacteria</taxon>
        <taxon>Bacillati</taxon>
        <taxon>Chloroflexota</taxon>
        <taxon>Candidatus Thermofontia</taxon>
        <taxon>Phototrophicales</taxon>
        <taxon>Phototrophicaceae</taxon>
        <taxon>Phototrophicus</taxon>
    </lineage>
</organism>
<protein>
    <submittedName>
        <fullName evidence="10">Glycosyltransferase family 39 protein</fullName>
    </submittedName>
</protein>
<evidence type="ECO:0000256" key="6">
    <source>
        <dbReference type="ARBA" id="ARBA00022989"/>
    </source>
</evidence>
<dbReference type="RefSeq" id="WP_195171997.1">
    <property type="nucleotide sequence ID" value="NZ_CP062983.1"/>
</dbReference>
<evidence type="ECO:0000313" key="11">
    <source>
        <dbReference type="Proteomes" id="UP000594468"/>
    </source>
</evidence>
<name>A0A7S8EBY5_9CHLR</name>
<evidence type="ECO:0000256" key="7">
    <source>
        <dbReference type="ARBA" id="ARBA00023136"/>
    </source>
</evidence>
<evidence type="ECO:0000313" key="10">
    <source>
        <dbReference type="EMBL" id="QPC83933.1"/>
    </source>
</evidence>
<comment type="subcellular location">
    <subcellularLocation>
        <location evidence="1">Cell membrane</location>
        <topology evidence="1">Multi-pass membrane protein</topology>
    </subcellularLocation>
</comment>
<keyword evidence="3" id="KW-0328">Glycosyltransferase</keyword>
<dbReference type="KEGG" id="pmet:G4Y79_06020"/>
<evidence type="ECO:0000256" key="2">
    <source>
        <dbReference type="ARBA" id="ARBA00022475"/>
    </source>
</evidence>
<keyword evidence="6 8" id="KW-1133">Transmembrane helix</keyword>
<evidence type="ECO:0000256" key="4">
    <source>
        <dbReference type="ARBA" id="ARBA00022679"/>
    </source>
</evidence>
<feature type="transmembrane region" description="Helical" evidence="8">
    <location>
        <begin position="174"/>
        <end position="195"/>
    </location>
</feature>